<evidence type="ECO:0000313" key="2">
    <source>
        <dbReference type="Proteomes" id="UP000799118"/>
    </source>
</evidence>
<gene>
    <name evidence="1" type="ORF">BT96DRAFT_994136</name>
</gene>
<dbReference type="EMBL" id="ML769472">
    <property type="protein sequence ID" value="KAE9399167.1"/>
    <property type="molecule type" value="Genomic_DNA"/>
</dbReference>
<dbReference type="OrthoDB" id="2916406at2759"/>
<reference evidence="1" key="1">
    <citation type="journal article" date="2019" name="Environ. Microbiol.">
        <title>Fungal ecological strategies reflected in gene transcription - a case study of two litter decomposers.</title>
        <authorList>
            <person name="Barbi F."/>
            <person name="Kohler A."/>
            <person name="Barry K."/>
            <person name="Baskaran P."/>
            <person name="Daum C."/>
            <person name="Fauchery L."/>
            <person name="Ihrmark K."/>
            <person name="Kuo A."/>
            <person name="LaButti K."/>
            <person name="Lipzen A."/>
            <person name="Morin E."/>
            <person name="Grigoriev I.V."/>
            <person name="Henrissat B."/>
            <person name="Lindahl B."/>
            <person name="Martin F."/>
        </authorList>
    </citation>
    <scope>NUCLEOTIDE SEQUENCE</scope>
    <source>
        <strain evidence="1">JB14</strain>
    </source>
</reference>
<name>A0A6A4HQ68_9AGAR</name>
<sequence>MPRTRQAILNASITFGINGFRICTMNGLRTISIPTTSSRPSRSQDGNCLPMIEHGFEGWAHVQPFIHDIDVYLVVQGEIVVMRVGAVNPQNMIVSVAFEIMVIAECSSRVAPYIADFQQRGQGLQPFHPAVGLAWTFLDYE</sequence>
<evidence type="ECO:0000313" key="1">
    <source>
        <dbReference type="EMBL" id="KAE9399167.1"/>
    </source>
</evidence>
<organism evidence="1 2">
    <name type="scientific">Gymnopus androsaceus JB14</name>
    <dbReference type="NCBI Taxonomy" id="1447944"/>
    <lineage>
        <taxon>Eukaryota</taxon>
        <taxon>Fungi</taxon>
        <taxon>Dikarya</taxon>
        <taxon>Basidiomycota</taxon>
        <taxon>Agaricomycotina</taxon>
        <taxon>Agaricomycetes</taxon>
        <taxon>Agaricomycetidae</taxon>
        <taxon>Agaricales</taxon>
        <taxon>Marasmiineae</taxon>
        <taxon>Omphalotaceae</taxon>
        <taxon>Gymnopus</taxon>
    </lineage>
</organism>
<proteinExistence type="predicted"/>
<accession>A0A6A4HQ68</accession>
<keyword evidence="2" id="KW-1185">Reference proteome</keyword>
<dbReference type="Proteomes" id="UP000799118">
    <property type="component" value="Unassembled WGS sequence"/>
</dbReference>
<dbReference type="AlphaFoldDB" id="A0A6A4HQ68"/>
<protein>
    <submittedName>
        <fullName evidence="1">Uncharacterized protein</fullName>
    </submittedName>
</protein>